<proteinExistence type="predicted"/>
<sequence>MVDQPYKLSFTVGSLLHKESVTLAEILLVTGSWKEAKKKALSDNLLQARTISSATRTIREIGHRLKTLSTQELQFLVQGTCDEQAHILWIAICRYYRLIREFASEVIRDKYLSMSYNLEDEDFNFFFNRKAELHDEIESTHQVTRDKLKQVLFRMLREAQLLSRDNNIIPALLSSNIQKWIADHNPKEFLVFPIIESSLNLGATSK</sequence>
<gene>
    <name evidence="1" type="ORF">CI610_01787</name>
</gene>
<accession>A0A2H9T7P0</accession>
<comment type="caution">
    <text evidence="1">The sequence shown here is derived from an EMBL/GenBank/DDBJ whole genome shotgun (WGS) entry which is preliminary data.</text>
</comment>
<dbReference type="Pfam" id="PF08849">
    <property type="entry name" value="BrxA"/>
    <property type="match status" value="1"/>
</dbReference>
<dbReference type="InterPro" id="IPR014948">
    <property type="entry name" value="BrxA"/>
</dbReference>
<dbReference type="AlphaFoldDB" id="A0A2H9T7P0"/>
<reference evidence="1" key="1">
    <citation type="journal article" date="2017" name="Appl. Environ. Microbiol.">
        <title>Molecular characterization of an Endozoicomonas-like organism causing infection in king scallop Pecten maximus L.</title>
        <authorList>
            <person name="Cano I."/>
            <person name="van Aerle R."/>
            <person name="Ross S."/>
            <person name="Verner-Jeffreys D.W."/>
            <person name="Paley R.K."/>
            <person name="Rimmer G."/>
            <person name="Ryder D."/>
            <person name="Hooper P."/>
            <person name="Stone D."/>
            <person name="Feist S.W."/>
        </authorList>
    </citation>
    <scope>NUCLEOTIDE SEQUENCE</scope>
</reference>
<organism evidence="1">
    <name type="scientific">invertebrate metagenome</name>
    <dbReference type="NCBI Taxonomy" id="1711999"/>
    <lineage>
        <taxon>unclassified sequences</taxon>
        <taxon>metagenomes</taxon>
        <taxon>organismal metagenomes</taxon>
    </lineage>
</organism>
<dbReference type="InterPro" id="IPR023137">
    <property type="entry name" value="BrxA_sf"/>
</dbReference>
<name>A0A2H9T7P0_9ZZZZ</name>
<evidence type="ECO:0000313" key="1">
    <source>
        <dbReference type="EMBL" id="PJE79240.1"/>
    </source>
</evidence>
<evidence type="ECO:0008006" key="2">
    <source>
        <dbReference type="Google" id="ProtNLM"/>
    </source>
</evidence>
<dbReference type="Gene3D" id="1.10.3540.10">
    <property type="entry name" value="uncharacterized protein from magnetospirillum magneticum domain"/>
    <property type="match status" value="1"/>
</dbReference>
<dbReference type="EMBL" id="NSIT01000084">
    <property type="protein sequence ID" value="PJE79240.1"/>
    <property type="molecule type" value="Genomic_DNA"/>
</dbReference>
<protein>
    <recommendedName>
        <fullName evidence="2">DUF1819 family protein</fullName>
    </recommendedName>
</protein>